<dbReference type="InterPro" id="IPR002467">
    <property type="entry name" value="Pept_M24A_MAP1"/>
</dbReference>
<evidence type="ECO:0000256" key="1">
    <source>
        <dbReference type="ARBA" id="ARBA00022438"/>
    </source>
</evidence>
<reference evidence="6" key="1">
    <citation type="submission" date="2018-05" db="EMBL/GenBank/DDBJ databases">
        <authorList>
            <person name="Lanie J.A."/>
            <person name="Ng W.-L."/>
            <person name="Kazmierczak K.M."/>
            <person name="Andrzejewski T.M."/>
            <person name="Davidsen T.M."/>
            <person name="Wayne K.J."/>
            <person name="Tettelin H."/>
            <person name="Glass J.I."/>
            <person name="Rusch D."/>
            <person name="Podicherti R."/>
            <person name="Tsui H.-C.T."/>
            <person name="Winkler M.E."/>
        </authorList>
    </citation>
    <scope>NUCLEOTIDE SEQUENCE</scope>
</reference>
<dbReference type="PROSITE" id="PS00680">
    <property type="entry name" value="MAP_1"/>
    <property type="match status" value="1"/>
</dbReference>
<evidence type="ECO:0000256" key="4">
    <source>
        <dbReference type="ARBA" id="ARBA00022801"/>
    </source>
</evidence>
<gene>
    <name evidence="6" type="ORF">METZ01_LOCUS316189</name>
</gene>
<proteinExistence type="inferred from homology"/>
<dbReference type="Pfam" id="PF00557">
    <property type="entry name" value="Peptidase_M24"/>
    <property type="match status" value="1"/>
</dbReference>
<protein>
    <recommendedName>
        <fullName evidence="5">Peptidase M24 domain-containing protein</fullName>
    </recommendedName>
</protein>
<evidence type="ECO:0000256" key="3">
    <source>
        <dbReference type="ARBA" id="ARBA00022723"/>
    </source>
</evidence>
<dbReference type="GO" id="GO:0070006">
    <property type="term" value="F:metalloaminopeptidase activity"/>
    <property type="evidence" value="ECO:0007669"/>
    <property type="project" value="InterPro"/>
</dbReference>
<feature type="domain" description="Peptidase M24" evidence="5">
    <location>
        <begin position="17"/>
        <end position="244"/>
    </location>
</feature>
<organism evidence="6">
    <name type="scientific">marine metagenome</name>
    <dbReference type="NCBI Taxonomy" id="408172"/>
    <lineage>
        <taxon>unclassified sequences</taxon>
        <taxon>metagenomes</taxon>
        <taxon>ecological metagenomes</taxon>
    </lineage>
</organism>
<dbReference type="HAMAP" id="MF_01974">
    <property type="entry name" value="MetAP_1"/>
    <property type="match status" value="1"/>
</dbReference>
<dbReference type="PANTHER" id="PTHR43330">
    <property type="entry name" value="METHIONINE AMINOPEPTIDASE"/>
    <property type="match status" value="1"/>
</dbReference>
<dbReference type="Gene3D" id="3.90.230.10">
    <property type="entry name" value="Creatinase/methionine aminopeptidase superfamily"/>
    <property type="match status" value="1"/>
</dbReference>
<accession>A0A382NSM0</accession>
<dbReference type="PANTHER" id="PTHR43330:SF27">
    <property type="entry name" value="METHIONINE AMINOPEPTIDASE"/>
    <property type="match status" value="1"/>
</dbReference>
<name>A0A382NSM0_9ZZZZ</name>
<dbReference type="CDD" id="cd01086">
    <property type="entry name" value="MetAP1"/>
    <property type="match status" value="1"/>
</dbReference>
<sequence length="264" mass="28845">MDTEVKSIKIHTESDFEGMRAAGRLAAETLDYIGDFVEPGVSTGKIDQICAEFIADKGAISAPLNYRGYPKSVCISVNHVVCHGIPGEKVLLDGDVINIDVTPIVNDWHGDTSRMFYVGEVGVKAKRLIDVTYEAMMEGIKVVKPGATVGDIGHAIQNYVTPFRYSIVRDFCGHGLGRIFHDAPSILHFGNPGEGAVLREGMFFTVEPMINIGRPDVKILADGWTAVTKDRSLSAQFEHSIGVTATGHEIFTLSPKGYYKPPYR</sequence>
<dbReference type="GO" id="GO:0005829">
    <property type="term" value="C:cytosol"/>
    <property type="evidence" value="ECO:0007669"/>
    <property type="project" value="TreeGrafter"/>
</dbReference>
<dbReference type="AlphaFoldDB" id="A0A382NSM0"/>
<dbReference type="InterPro" id="IPR001714">
    <property type="entry name" value="Pept_M24_MAP"/>
</dbReference>
<evidence type="ECO:0000313" key="6">
    <source>
        <dbReference type="EMBL" id="SVC63335.1"/>
    </source>
</evidence>
<dbReference type="InterPro" id="IPR036005">
    <property type="entry name" value="Creatinase/aminopeptidase-like"/>
</dbReference>
<keyword evidence="4" id="KW-0378">Hydrolase</keyword>
<keyword evidence="3" id="KW-0479">Metal-binding</keyword>
<keyword evidence="2" id="KW-0645">Protease</keyword>
<dbReference type="PRINTS" id="PR00599">
    <property type="entry name" value="MAPEPTIDASE"/>
</dbReference>
<dbReference type="GO" id="GO:0006508">
    <property type="term" value="P:proteolysis"/>
    <property type="evidence" value="ECO:0007669"/>
    <property type="project" value="UniProtKB-KW"/>
</dbReference>
<evidence type="ECO:0000256" key="2">
    <source>
        <dbReference type="ARBA" id="ARBA00022670"/>
    </source>
</evidence>
<dbReference type="NCBIfam" id="TIGR00500">
    <property type="entry name" value="met_pdase_I"/>
    <property type="match status" value="1"/>
</dbReference>
<dbReference type="EMBL" id="UINC01102031">
    <property type="protein sequence ID" value="SVC63335.1"/>
    <property type="molecule type" value="Genomic_DNA"/>
</dbReference>
<evidence type="ECO:0000259" key="5">
    <source>
        <dbReference type="Pfam" id="PF00557"/>
    </source>
</evidence>
<dbReference type="InterPro" id="IPR000994">
    <property type="entry name" value="Pept_M24"/>
</dbReference>
<dbReference type="SUPFAM" id="SSF55920">
    <property type="entry name" value="Creatinase/aminopeptidase"/>
    <property type="match status" value="1"/>
</dbReference>
<dbReference type="GO" id="GO:0046872">
    <property type="term" value="F:metal ion binding"/>
    <property type="evidence" value="ECO:0007669"/>
    <property type="project" value="UniProtKB-KW"/>
</dbReference>
<keyword evidence="1" id="KW-0031">Aminopeptidase</keyword>